<dbReference type="PANTHER" id="PTHR30576">
    <property type="entry name" value="COLANIC BIOSYNTHESIS UDP-GLUCOSE LIPID CARRIER TRANSFERASE"/>
    <property type="match status" value="1"/>
</dbReference>
<name>A0A3B0QPI0_9ZZZZ</name>
<evidence type="ECO:0000256" key="1">
    <source>
        <dbReference type="ARBA" id="ARBA00004141"/>
    </source>
</evidence>
<evidence type="ECO:0000256" key="6">
    <source>
        <dbReference type="SAM" id="Phobius"/>
    </source>
</evidence>
<keyword evidence="5 6" id="KW-0472">Membrane</keyword>
<feature type="domain" description="Bacterial sugar transferase" evidence="7">
    <location>
        <begin position="277"/>
        <end position="460"/>
    </location>
</feature>
<dbReference type="InterPro" id="IPR003362">
    <property type="entry name" value="Bact_transf"/>
</dbReference>
<reference evidence="8" key="1">
    <citation type="submission" date="2018-06" db="EMBL/GenBank/DDBJ databases">
        <authorList>
            <person name="Zhirakovskaya E."/>
        </authorList>
    </citation>
    <scope>NUCLEOTIDE SEQUENCE</scope>
</reference>
<protein>
    <submittedName>
        <fullName evidence="8">Undecaprenyl-phosphate galactosephosphotransferase</fullName>
        <ecNumber evidence="8">2.7.8.6</ecNumber>
    </submittedName>
</protein>
<evidence type="ECO:0000256" key="4">
    <source>
        <dbReference type="ARBA" id="ARBA00022989"/>
    </source>
</evidence>
<feature type="transmembrane region" description="Helical" evidence="6">
    <location>
        <begin position="14"/>
        <end position="39"/>
    </location>
</feature>
<keyword evidence="3 6" id="KW-0812">Transmembrane</keyword>
<organism evidence="8">
    <name type="scientific">hydrothermal vent metagenome</name>
    <dbReference type="NCBI Taxonomy" id="652676"/>
    <lineage>
        <taxon>unclassified sequences</taxon>
        <taxon>metagenomes</taxon>
        <taxon>ecological metagenomes</taxon>
    </lineage>
</organism>
<feature type="transmembrane region" description="Helical" evidence="6">
    <location>
        <begin position="81"/>
        <end position="105"/>
    </location>
</feature>
<evidence type="ECO:0000256" key="5">
    <source>
        <dbReference type="ARBA" id="ARBA00023136"/>
    </source>
</evidence>
<gene>
    <name evidence="8" type="ORF">MNBD_DELTA01-1250</name>
</gene>
<keyword evidence="4 6" id="KW-1133">Transmembrane helix</keyword>
<feature type="transmembrane region" description="Helical" evidence="6">
    <location>
        <begin position="282"/>
        <end position="303"/>
    </location>
</feature>
<dbReference type="Pfam" id="PF02397">
    <property type="entry name" value="Bac_transf"/>
    <property type="match status" value="1"/>
</dbReference>
<dbReference type="GO" id="GO:0016020">
    <property type="term" value="C:membrane"/>
    <property type="evidence" value="ECO:0007669"/>
    <property type="project" value="UniProtKB-SubCell"/>
</dbReference>
<evidence type="ECO:0000313" key="8">
    <source>
        <dbReference type="EMBL" id="VAV82232.1"/>
    </source>
</evidence>
<evidence type="ECO:0000259" key="7">
    <source>
        <dbReference type="Pfam" id="PF02397"/>
    </source>
</evidence>
<feature type="transmembrane region" description="Helical" evidence="6">
    <location>
        <begin position="51"/>
        <end position="69"/>
    </location>
</feature>
<proteinExistence type="predicted"/>
<accession>A0A3B0QPI0</accession>
<dbReference type="InterPro" id="IPR017475">
    <property type="entry name" value="EPS_sugar_tfrase"/>
</dbReference>
<comment type="subcellular location">
    <subcellularLocation>
        <location evidence="1">Membrane</location>
        <topology evidence="1">Multi-pass membrane protein</topology>
    </subcellularLocation>
</comment>
<dbReference type="EMBL" id="UOEA01000006">
    <property type="protein sequence ID" value="VAV82232.1"/>
    <property type="molecule type" value="Genomic_DNA"/>
</dbReference>
<evidence type="ECO:0000256" key="2">
    <source>
        <dbReference type="ARBA" id="ARBA00022679"/>
    </source>
</evidence>
<evidence type="ECO:0000256" key="3">
    <source>
        <dbReference type="ARBA" id="ARBA00022692"/>
    </source>
</evidence>
<sequence>MKLFLSSPHKKKQYLLLTVDAIIIFAVFVFAYAFRVVVFEGGSLDAISGRFSWFIIVAVFLHLVTLYIFEQYNIELKRPMVNLFVWLTISVLLSVAFIAILFYIFPGAKLGRVIVFVHIPLAVFGLFIWRILFNKIVLEKSQKNKLLMIGADCSERDITHFIDAYTVINYELLGVMSGYDEDSGTLNVNGKEYGAGIVSYVREFGVKTIVIGEELKKSRALKNELIGLKFAGIEIFDFPTFYQKLTAKVPVYLVGEDWVLFSHQDRSFHPAIYLKLKRVFDITFSLTGLFVTAPILLVIALVIKATSKGDVIFRQERLGFNEKPFTLMKFRTMVVDAERESGPVWTKTNDARVTRFGSFLRKSRLDELPQFVNILKGEMSFVGPRPIRRYFAEQLGEKIPYYRLRFTVKPGVTGWAQVRGDYAGSVEGQLRKMEYELFYIQHRSFFIDCFIMLKTIQTMLFRRGQ</sequence>
<dbReference type="PANTHER" id="PTHR30576:SF0">
    <property type="entry name" value="UNDECAPRENYL-PHOSPHATE N-ACETYLGALACTOSAMINYL 1-PHOSPHATE TRANSFERASE-RELATED"/>
    <property type="match status" value="1"/>
</dbReference>
<dbReference type="NCBIfam" id="TIGR03025">
    <property type="entry name" value="EPS_sugtrans"/>
    <property type="match status" value="1"/>
</dbReference>
<keyword evidence="2 8" id="KW-0808">Transferase</keyword>
<dbReference type="EC" id="2.7.8.6" evidence="8"/>
<feature type="transmembrane region" description="Helical" evidence="6">
    <location>
        <begin position="111"/>
        <end position="133"/>
    </location>
</feature>
<dbReference type="AlphaFoldDB" id="A0A3B0QPI0"/>
<dbReference type="GO" id="GO:0047360">
    <property type="term" value="F:undecaprenyl-phosphate galactose phosphotransferase activity"/>
    <property type="evidence" value="ECO:0007669"/>
    <property type="project" value="UniProtKB-EC"/>
</dbReference>